<gene>
    <name evidence="10" type="primary">tatA</name>
    <name evidence="12" type="ORF">GCM10010990_01590</name>
</gene>
<dbReference type="Gene3D" id="1.20.5.3310">
    <property type="match status" value="1"/>
</dbReference>
<name>A0A917DQ84_9SPHN</name>
<evidence type="ECO:0000256" key="9">
    <source>
        <dbReference type="ARBA" id="ARBA00023136"/>
    </source>
</evidence>
<sequence>MNVGPWQLLIVAIVILVLFGRGKISEMMGDFGKGIKSFKQGMNEEARNADRIEQQTPAPTAAPTTAPTPPASEAKAATPAPTATGDADKTN</sequence>
<evidence type="ECO:0000256" key="1">
    <source>
        <dbReference type="ARBA" id="ARBA00004162"/>
    </source>
</evidence>
<keyword evidence="9 10" id="KW-0472">Membrane</keyword>
<dbReference type="EMBL" id="BMIP01000001">
    <property type="protein sequence ID" value="GGD56072.1"/>
    <property type="molecule type" value="Genomic_DNA"/>
</dbReference>
<reference evidence="12" key="1">
    <citation type="journal article" date="2014" name="Int. J. Syst. Evol. Microbiol.">
        <title>Complete genome sequence of Corynebacterium casei LMG S-19264T (=DSM 44701T), isolated from a smear-ripened cheese.</title>
        <authorList>
            <consortium name="US DOE Joint Genome Institute (JGI-PGF)"/>
            <person name="Walter F."/>
            <person name="Albersmeier A."/>
            <person name="Kalinowski J."/>
            <person name="Ruckert C."/>
        </authorList>
    </citation>
    <scope>NUCLEOTIDE SEQUENCE</scope>
    <source>
        <strain evidence="12">CGMCC 1.15360</strain>
    </source>
</reference>
<evidence type="ECO:0000313" key="12">
    <source>
        <dbReference type="EMBL" id="GGD56072.1"/>
    </source>
</evidence>
<dbReference type="PANTHER" id="PTHR42982:SF1">
    <property type="entry name" value="SEC-INDEPENDENT PROTEIN TRANSLOCASE PROTEIN TATA"/>
    <property type="match status" value="1"/>
</dbReference>
<evidence type="ECO:0000256" key="10">
    <source>
        <dbReference type="HAMAP-Rule" id="MF_00236"/>
    </source>
</evidence>
<evidence type="ECO:0000256" key="7">
    <source>
        <dbReference type="ARBA" id="ARBA00022989"/>
    </source>
</evidence>
<feature type="transmembrane region" description="Helical" evidence="10">
    <location>
        <begin position="6"/>
        <end position="24"/>
    </location>
</feature>
<evidence type="ECO:0000256" key="8">
    <source>
        <dbReference type="ARBA" id="ARBA00023010"/>
    </source>
</evidence>
<evidence type="ECO:0000256" key="6">
    <source>
        <dbReference type="ARBA" id="ARBA00022927"/>
    </source>
</evidence>
<keyword evidence="4" id="KW-0997">Cell inner membrane</keyword>
<dbReference type="NCBIfam" id="TIGR01411">
    <property type="entry name" value="tatAE"/>
    <property type="match status" value="1"/>
</dbReference>
<feature type="compositionally biased region" description="Basic and acidic residues" evidence="11">
    <location>
        <begin position="42"/>
        <end position="53"/>
    </location>
</feature>
<proteinExistence type="inferred from homology"/>
<dbReference type="GO" id="GO:0008320">
    <property type="term" value="F:protein transmembrane transporter activity"/>
    <property type="evidence" value="ECO:0007669"/>
    <property type="project" value="UniProtKB-UniRule"/>
</dbReference>
<keyword evidence="3 10" id="KW-1003">Cell membrane</keyword>
<comment type="function">
    <text evidence="10">Part of the twin-arginine translocation (Tat) system that transports large folded proteins containing a characteristic twin-arginine motif in their signal peptide across membranes. TatA could form the protein-conducting channel of the Tat system.</text>
</comment>
<keyword evidence="7 10" id="KW-1133">Transmembrane helix</keyword>
<organism evidence="12 13">
    <name type="scientific">Croceicoccus mobilis</name>
    <dbReference type="NCBI Taxonomy" id="1703339"/>
    <lineage>
        <taxon>Bacteria</taxon>
        <taxon>Pseudomonadati</taxon>
        <taxon>Pseudomonadota</taxon>
        <taxon>Alphaproteobacteria</taxon>
        <taxon>Sphingomonadales</taxon>
        <taxon>Erythrobacteraceae</taxon>
        <taxon>Croceicoccus</taxon>
    </lineage>
</organism>
<dbReference type="InterPro" id="IPR006312">
    <property type="entry name" value="TatA/E"/>
</dbReference>
<dbReference type="Proteomes" id="UP000612349">
    <property type="component" value="Unassembled WGS sequence"/>
</dbReference>
<keyword evidence="13" id="KW-1185">Reference proteome</keyword>
<comment type="caution">
    <text evidence="12">The sequence shown here is derived from an EMBL/GenBank/DDBJ whole genome shotgun (WGS) entry which is preliminary data.</text>
</comment>
<dbReference type="OrthoDB" id="7161179at2"/>
<comment type="similarity">
    <text evidence="10">Belongs to the TatA/E family.</text>
</comment>
<evidence type="ECO:0000256" key="11">
    <source>
        <dbReference type="SAM" id="MobiDB-lite"/>
    </source>
</evidence>
<feature type="compositionally biased region" description="Low complexity" evidence="11">
    <location>
        <begin position="56"/>
        <end position="84"/>
    </location>
</feature>
<dbReference type="HAMAP" id="MF_00236">
    <property type="entry name" value="TatA_E"/>
    <property type="match status" value="1"/>
</dbReference>
<evidence type="ECO:0000313" key="13">
    <source>
        <dbReference type="Proteomes" id="UP000612349"/>
    </source>
</evidence>
<protein>
    <recommendedName>
        <fullName evidence="10">Sec-independent protein translocase protein TatA</fullName>
    </recommendedName>
</protein>
<accession>A0A917DQ84</accession>
<keyword evidence="8 10" id="KW-0811">Translocation</keyword>
<evidence type="ECO:0000256" key="2">
    <source>
        <dbReference type="ARBA" id="ARBA00022448"/>
    </source>
</evidence>
<reference evidence="12" key="2">
    <citation type="submission" date="2020-09" db="EMBL/GenBank/DDBJ databases">
        <authorList>
            <person name="Sun Q."/>
            <person name="Zhou Y."/>
        </authorList>
    </citation>
    <scope>NUCLEOTIDE SEQUENCE</scope>
    <source>
        <strain evidence="12">CGMCC 1.15360</strain>
    </source>
</reference>
<keyword evidence="6 10" id="KW-0653">Protein transport</keyword>
<comment type="subunit">
    <text evidence="10">The Tat system comprises two distinct complexes: a TatABC complex, containing multiple copies of TatA, TatB and TatC subunits, and a separate TatA complex, containing only TatA subunits. Substrates initially bind to the TatABC complex, which probably triggers association of the separate TatA complex to form the active translocon.</text>
</comment>
<dbReference type="GO" id="GO:0043953">
    <property type="term" value="P:protein transport by the Tat complex"/>
    <property type="evidence" value="ECO:0007669"/>
    <property type="project" value="UniProtKB-UniRule"/>
</dbReference>
<keyword evidence="2 10" id="KW-0813">Transport</keyword>
<dbReference type="AlphaFoldDB" id="A0A917DQ84"/>
<dbReference type="Pfam" id="PF02416">
    <property type="entry name" value="TatA_B_E"/>
    <property type="match status" value="1"/>
</dbReference>
<dbReference type="GO" id="GO:0033281">
    <property type="term" value="C:TAT protein transport complex"/>
    <property type="evidence" value="ECO:0007669"/>
    <property type="project" value="UniProtKB-UniRule"/>
</dbReference>
<comment type="subcellular location">
    <subcellularLocation>
        <location evidence="1 10">Cell membrane</location>
        <topology evidence="1 10">Single-pass membrane protein</topology>
    </subcellularLocation>
</comment>
<evidence type="ECO:0000256" key="4">
    <source>
        <dbReference type="ARBA" id="ARBA00022519"/>
    </source>
</evidence>
<keyword evidence="5 10" id="KW-0812">Transmembrane</keyword>
<dbReference type="PANTHER" id="PTHR42982">
    <property type="entry name" value="SEC-INDEPENDENT PROTEIN TRANSLOCASE PROTEIN TATA"/>
    <property type="match status" value="1"/>
</dbReference>
<dbReference type="RefSeq" id="WP_066772417.1">
    <property type="nucleotide sequence ID" value="NZ_BMIP01000001.1"/>
</dbReference>
<evidence type="ECO:0000256" key="3">
    <source>
        <dbReference type="ARBA" id="ARBA00022475"/>
    </source>
</evidence>
<dbReference type="InterPro" id="IPR003369">
    <property type="entry name" value="TatA/B/E"/>
</dbReference>
<evidence type="ECO:0000256" key="5">
    <source>
        <dbReference type="ARBA" id="ARBA00022692"/>
    </source>
</evidence>
<feature type="region of interest" description="Disordered" evidence="11">
    <location>
        <begin position="42"/>
        <end position="91"/>
    </location>
</feature>